<dbReference type="STRING" id="639283.Snov_0434"/>
<name>D7A349_ANCN5</name>
<feature type="domain" description="VTT" evidence="8">
    <location>
        <begin position="39"/>
        <end position="162"/>
    </location>
</feature>
<feature type="transmembrane region" description="Helical" evidence="7">
    <location>
        <begin position="180"/>
        <end position="202"/>
    </location>
</feature>
<comment type="similarity">
    <text evidence="2 7">Belongs to the DedA family.</text>
</comment>
<reference evidence="9 10" key="1">
    <citation type="journal article" date="2012" name="Stand. Genomic Sci.">
        <title>Complete genome sequence of the facultatively chemolithoautotrophic and methylotrophic alpha Proteobacterium Starkeya novella type strain (ATCC 8093(T)).</title>
        <authorList>
            <person name="Kappler U."/>
            <person name="Davenport K."/>
            <person name="Beatson S."/>
            <person name="Lucas S."/>
            <person name="Lapidus A."/>
            <person name="Copeland A."/>
            <person name="Berry K.W."/>
            <person name="Glavina Del Rio T."/>
            <person name="Hammon N."/>
            <person name="Dalin E."/>
            <person name="Tice H."/>
            <person name="Pitluck S."/>
            <person name="Richardson P."/>
            <person name="Bruce D."/>
            <person name="Goodwin L.A."/>
            <person name="Han C."/>
            <person name="Tapia R."/>
            <person name="Detter J.C."/>
            <person name="Chang Y.J."/>
            <person name="Jeffries C.D."/>
            <person name="Land M."/>
            <person name="Hauser L."/>
            <person name="Kyrpides N.C."/>
            <person name="Goker M."/>
            <person name="Ivanova N."/>
            <person name="Klenk H.P."/>
            <person name="Woyke T."/>
        </authorList>
    </citation>
    <scope>NUCLEOTIDE SEQUENCE [LARGE SCALE GENOMIC DNA]</scope>
    <source>
        <strain evidence="10">ATCC 8093 / DSM 506 / JCM 20403 / CCM 1077 / IAM 12100 / NBRC 12443 / NCIMB 10456</strain>
    </source>
</reference>
<dbReference type="PANTHER" id="PTHR30353">
    <property type="entry name" value="INNER MEMBRANE PROTEIN DEDA-RELATED"/>
    <property type="match status" value="1"/>
</dbReference>
<dbReference type="Proteomes" id="UP000006633">
    <property type="component" value="Chromosome"/>
</dbReference>
<feature type="transmembrane region" description="Helical" evidence="7">
    <location>
        <begin position="17"/>
        <end position="48"/>
    </location>
</feature>
<keyword evidence="3 7" id="KW-1003">Cell membrane</keyword>
<dbReference type="RefSeq" id="WP_013165272.1">
    <property type="nucleotide sequence ID" value="NC_014217.1"/>
</dbReference>
<proteinExistence type="inferred from homology"/>
<evidence type="ECO:0000256" key="3">
    <source>
        <dbReference type="ARBA" id="ARBA00022475"/>
    </source>
</evidence>
<evidence type="ECO:0000256" key="5">
    <source>
        <dbReference type="ARBA" id="ARBA00022989"/>
    </source>
</evidence>
<protein>
    <submittedName>
        <fullName evidence="9">SNARE associated Golgi protein-like protein</fullName>
    </submittedName>
</protein>
<sequence length="225" mass="24029">MEAIAADLAAFMRGHEYLVPVVIGLIAFAESLVLVGLVVPATALMLAIGGLIGSGILSPVPVISGAIVGAALGDIVSYWLGRWVGPRVVHRWPLQGYRHQVAQARLFFRRFGFASVFVGRFFGPVRATMPLVAGMMRMDQRRFQFANVSSAIVWAPVMLAPGWIAGKGANQLGAASSGEWLVLMVGITLVMLIATAVILRVVQGRIAKRPRNRRAARTSARASAG</sequence>
<dbReference type="EMBL" id="CP002026">
    <property type="protein sequence ID" value="ADH87767.1"/>
    <property type="molecule type" value="Genomic_DNA"/>
</dbReference>
<dbReference type="HOGENOM" id="CLU_044208_3_2_5"/>
<accession>D7A349</accession>
<gene>
    <name evidence="9" type="ordered locus">Snov_0434</name>
</gene>
<dbReference type="AlphaFoldDB" id="D7A349"/>
<evidence type="ECO:0000259" key="8">
    <source>
        <dbReference type="Pfam" id="PF09335"/>
    </source>
</evidence>
<feature type="transmembrane region" description="Helical" evidence="7">
    <location>
        <begin position="60"/>
        <end position="80"/>
    </location>
</feature>
<dbReference type="InterPro" id="IPR032816">
    <property type="entry name" value="VTT_dom"/>
</dbReference>
<dbReference type="KEGG" id="sno:Snov_0434"/>
<evidence type="ECO:0000256" key="1">
    <source>
        <dbReference type="ARBA" id="ARBA00004651"/>
    </source>
</evidence>
<keyword evidence="4 7" id="KW-0812">Transmembrane</keyword>
<evidence type="ECO:0000256" key="4">
    <source>
        <dbReference type="ARBA" id="ARBA00022692"/>
    </source>
</evidence>
<organism evidence="9 10">
    <name type="scientific">Ancylobacter novellus (strain ATCC 8093 / DSM 506 / JCM 20403 / CCM 1077 / IAM 12100 / NBRC 12443 / NCIMB 10456)</name>
    <name type="common">Starkeya novella</name>
    <dbReference type="NCBI Taxonomy" id="639283"/>
    <lineage>
        <taxon>Bacteria</taxon>
        <taxon>Pseudomonadati</taxon>
        <taxon>Pseudomonadota</taxon>
        <taxon>Alphaproteobacteria</taxon>
        <taxon>Hyphomicrobiales</taxon>
        <taxon>Xanthobacteraceae</taxon>
        <taxon>Ancylobacter</taxon>
    </lineage>
</organism>
<evidence type="ECO:0000256" key="6">
    <source>
        <dbReference type="ARBA" id="ARBA00023136"/>
    </source>
</evidence>
<keyword evidence="10" id="KW-1185">Reference proteome</keyword>
<dbReference type="InterPro" id="IPR032818">
    <property type="entry name" value="DedA-like"/>
</dbReference>
<dbReference type="OrthoDB" id="9801622at2"/>
<evidence type="ECO:0000313" key="10">
    <source>
        <dbReference type="Proteomes" id="UP000006633"/>
    </source>
</evidence>
<evidence type="ECO:0000256" key="7">
    <source>
        <dbReference type="RuleBase" id="RU367016"/>
    </source>
</evidence>
<dbReference type="Pfam" id="PF09335">
    <property type="entry name" value="VTT_dom"/>
    <property type="match status" value="1"/>
</dbReference>
<comment type="subcellular location">
    <subcellularLocation>
        <location evidence="1 7">Cell membrane</location>
        <topology evidence="1 7">Multi-pass membrane protein</topology>
    </subcellularLocation>
</comment>
<evidence type="ECO:0000313" key="9">
    <source>
        <dbReference type="EMBL" id="ADH87767.1"/>
    </source>
</evidence>
<keyword evidence="5 7" id="KW-1133">Transmembrane helix</keyword>
<dbReference type="PANTHER" id="PTHR30353:SF15">
    <property type="entry name" value="INNER MEMBRANE PROTEIN YABI"/>
    <property type="match status" value="1"/>
</dbReference>
<evidence type="ECO:0000256" key="2">
    <source>
        <dbReference type="ARBA" id="ARBA00010792"/>
    </source>
</evidence>
<dbReference type="eggNOG" id="COG0586">
    <property type="taxonomic scope" value="Bacteria"/>
</dbReference>
<feature type="transmembrane region" description="Helical" evidence="7">
    <location>
        <begin position="145"/>
        <end position="165"/>
    </location>
</feature>
<dbReference type="GO" id="GO:0005886">
    <property type="term" value="C:plasma membrane"/>
    <property type="evidence" value="ECO:0007669"/>
    <property type="project" value="UniProtKB-SubCell"/>
</dbReference>
<keyword evidence="6 7" id="KW-0472">Membrane</keyword>